<sequence>MQGKVPYEYLDHFFRQVNDFPKPHEIVRKIEDAYDTIVERIDKTYKEQWKVELTNYNKLSWWEKRKTVKPVCNWTIKGDPFEYFSEQSQIFREYERKLKYLQVVVDVMKMAKISKNQVWCNSYEMRALETVYRDIDDYLFLQDDIEVYLDKFL</sequence>
<reference evidence="1" key="1">
    <citation type="submission" date="2024-06" db="EMBL/GenBank/DDBJ databases">
        <authorList>
            <person name="Yang R."/>
        </authorList>
    </citation>
    <scope>NUCLEOTIDE SEQUENCE</scope>
</reference>
<name>A0AB39AJJ8_9CAUD</name>
<dbReference type="EMBL" id="PP934186">
    <property type="protein sequence ID" value="XDG30916.1"/>
    <property type="molecule type" value="Genomic_DNA"/>
</dbReference>
<organism evidence="1">
    <name type="scientific">Vibrio phage P018-4</name>
    <dbReference type="NCBI Taxonomy" id="3229728"/>
    <lineage>
        <taxon>Viruses</taxon>
        <taxon>Duplodnaviria</taxon>
        <taxon>Heunggongvirae</taxon>
        <taxon>Uroviricota</taxon>
        <taxon>Caudoviricetes</taxon>
    </lineage>
</organism>
<proteinExistence type="predicted"/>
<protein>
    <submittedName>
        <fullName evidence="1">Uncharacterized protein</fullName>
    </submittedName>
</protein>
<evidence type="ECO:0000313" key="1">
    <source>
        <dbReference type="EMBL" id="XDG30916.1"/>
    </source>
</evidence>
<accession>A0AB39AJJ8</accession>